<evidence type="ECO:0000313" key="7">
    <source>
        <dbReference type="EMBL" id="AGU15238.1"/>
    </source>
</evidence>
<organism evidence="7 8">
    <name type="scientific">Corynebacterium argentoratense DSM 44202</name>
    <dbReference type="NCBI Taxonomy" id="1348662"/>
    <lineage>
        <taxon>Bacteria</taxon>
        <taxon>Bacillati</taxon>
        <taxon>Actinomycetota</taxon>
        <taxon>Actinomycetes</taxon>
        <taxon>Mycobacteriales</taxon>
        <taxon>Corynebacteriaceae</taxon>
        <taxon>Corynebacterium</taxon>
    </lineage>
</organism>
<feature type="region of interest" description="Disordered" evidence="5">
    <location>
        <begin position="200"/>
        <end position="234"/>
    </location>
</feature>
<dbReference type="PATRIC" id="fig|1348662.3.peg.1082"/>
<dbReference type="HOGENOM" id="CLU_014689_7_0_11"/>
<feature type="binding site" evidence="4">
    <location>
        <position position="253"/>
    </location>
    <ligand>
        <name>S-adenosyl-L-methionine</name>
        <dbReference type="ChEBI" id="CHEBI:59789"/>
    </ligand>
</feature>
<comment type="similarity">
    <text evidence="4">Belongs to the class I-like SAM-binding methyltransferase superfamily. RNA M5U methyltransferase family.</text>
</comment>
<dbReference type="PANTHER" id="PTHR11061:SF30">
    <property type="entry name" value="TRNA (URACIL(54)-C(5))-METHYLTRANSFERASE"/>
    <property type="match status" value="1"/>
</dbReference>
<accession>U3GXK8</accession>
<name>U3GXK8_9CORY</name>
<feature type="binding site" evidence="4">
    <location>
        <position position="351"/>
    </location>
    <ligand>
        <name>S-adenosyl-L-methionine</name>
        <dbReference type="ChEBI" id="CHEBI:59789"/>
    </ligand>
</feature>
<keyword evidence="8" id="KW-1185">Reference proteome</keyword>
<evidence type="ECO:0000256" key="1">
    <source>
        <dbReference type="ARBA" id="ARBA00022603"/>
    </source>
</evidence>
<dbReference type="SUPFAM" id="SSF50249">
    <property type="entry name" value="Nucleic acid-binding proteins"/>
    <property type="match status" value="1"/>
</dbReference>
<dbReference type="Proteomes" id="UP000016943">
    <property type="component" value="Chromosome"/>
</dbReference>
<dbReference type="PROSITE" id="PS51687">
    <property type="entry name" value="SAM_MT_RNA_M5U"/>
    <property type="match status" value="1"/>
</dbReference>
<dbReference type="OrthoDB" id="9804590at2"/>
<dbReference type="GO" id="GO:0070041">
    <property type="term" value="F:rRNA (uridine-C5-)-methyltransferase activity"/>
    <property type="evidence" value="ECO:0007669"/>
    <property type="project" value="TreeGrafter"/>
</dbReference>
<keyword evidence="2 4" id="KW-0808">Transferase</keyword>
<reference evidence="7 8" key="1">
    <citation type="journal article" date="2013" name="Genome Announc.">
        <title>Whole-Genome Sequence of the Clinical Strain Corynebacterium argentoratense DSM 44202, Isolated from a Human Throat Specimen.</title>
        <authorList>
            <person name="Bomholt C."/>
            <person name="Glaub A."/>
            <person name="Gravermann K."/>
            <person name="Albersmeier A."/>
            <person name="Brinkrolf K."/>
            <person name="Ruckert C."/>
            <person name="Tauch A."/>
        </authorList>
    </citation>
    <scope>NUCLEOTIDE SEQUENCE [LARGE SCALE GENOMIC DNA]</scope>
    <source>
        <strain evidence="7">DSM 44202</strain>
    </source>
</reference>
<protein>
    <recommendedName>
        <fullName evidence="6">TRAM domain-containing protein</fullName>
    </recommendedName>
</protein>
<keyword evidence="1 4" id="KW-0489">Methyltransferase</keyword>
<dbReference type="Gene3D" id="3.40.50.150">
    <property type="entry name" value="Vaccinia Virus protein VP39"/>
    <property type="match status" value="1"/>
</dbReference>
<feature type="compositionally biased region" description="Basic residues" evidence="5">
    <location>
        <begin position="208"/>
        <end position="222"/>
    </location>
</feature>
<feature type="active site" description="Nucleophile" evidence="4">
    <location>
        <position position="378"/>
    </location>
</feature>
<dbReference type="InterPro" id="IPR002792">
    <property type="entry name" value="TRAM_dom"/>
</dbReference>
<evidence type="ECO:0000313" key="8">
    <source>
        <dbReference type="Proteomes" id="UP000016943"/>
    </source>
</evidence>
<dbReference type="Gene3D" id="2.40.50.140">
    <property type="entry name" value="Nucleic acid-binding proteins"/>
    <property type="match status" value="1"/>
</dbReference>
<gene>
    <name evidence="7" type="ORF">CARG_05545</name>
</gene>
<feature type="domain" description="TRAM" evidence="6">
    <location>
        <begin position="6"/>
        <end position="65"/>
    </location>
</feature>
<dbReference type="RefSeq" id="WP_020976391.1">
    <property type="nucleotide sequence ID" value="NC_022198.1"/>
</dbReference>
<evidence type="ECO:0000259" key="6">
    <source>
        <dbReference type="PROSITE" id="PS50926"/>
    </source>
</evidence>
<dbReference type="InterPro" id="IPR029063">
    <property type="entry name" value="SAM-dependent_MTases_sf"/>
</dbReference>
<dbReference type="eggNOG" id="COG2265">
    <property type="taxonomic scope" value="Bacteria"/>
</dbReference>
<dbReference type="KEGG" id="caz:CARG_05545"/>
<sequence>MGKKPNEQVGDTFSLSVQRPAHQGKGVGFAPSGVVVLVAGGVVGDTLQVEVTRVAKRHLEARILKVDIPSPHRTEPRCTAAAHGAGCCDFSHLDPDYELEVKRTILRSHLERMGKLETIAPIDIVELDREHWRCRFRLGIDSSGRLGQRAPRSHEVITEQCLQFPEVLSAEVARWQRAPQPHHAGKELLCAVDDQGNLHTELIEPRRRPPRSHQPQRAKRAASSRVNNRRPSSTQHYVVGGHTFDVTIDGFWQAHRDAAATYHEIIRQWLETINNDAAESSQLCAWDLYGGVGLFIPVLQQCGYGQIYSVESAPVIDSFNQPNVEFITSTVERWVSCEQALTARPQLVVADPPRSGAGASVIKGIAKHQPEVVIHIGCDPVAFSRDIGLWSTQGYVPTQITMVNAFPGTHHFETLALLRPRQNTHN</sequence>
<feature type="binding site" evidence="4">
    <location>
        <position position="289"/>
    </location>
    <ligand>
        <name>S-adenosyl-L-methionine</name>
        <dbReference type="ChEBI" id="CHEBI:59789"/>
    </ligand>
</feature>
<dbReference type="AlphaFoldDB" id="U3GXK8"/>
<evidence type="ECO:0000256" key="3">
    <source>
        <dbReference type="ARBA" id="ARBA00022691"/>
    </source>
</evidence>
<dbReference type="InterPro" id="IPR012340">
    <property type="entry name" value="NA-bd_OB-fold"/>
</dbReference>
<evidence type="ECO:0000256" key="2">
    <source>
        <dbReference type="ARBA" id="ARBA00022679"/>
    </source>
</evidence>
<dbReference type="PROSITE" id="PS50926">
    <property type="entry name" value="TRAM"/>
    <property type="match status" value="1"/>
</dbReference>
<dbReference type="GO" id="GO:0070475">
    <property type="term" value="P:rRNA base methylation"/>
    <property type="evidence" value="ECO:0007669"/>
    <property type="project" value="TreeGrafter"/>
</dbReference>
<dbReference type="Gene3D" id="2.40.50.1070">
    <property type="match status" value="1"/>
</dbReference>
<dbReference type="Pfam" id="PF01938">
    <property type="entry name" value="TRAM"/>
    <property type="match status" value="1"/>
</dbReference>
<dbReference type="STRING" id="1348662.CARG_05545"/>
<dbReference type="GeneID" id="78249885"/>
<evidence type="ECO:0000256" key="5">
    <source>
        <dbReference type="SAM" id="MobiDB-lite"/>
    </source>
</evidence>
<dbReference type="SUPFAM" id="SSF53335">
    <property type="entry name" value="S-adenosyl-L-methionine-dependent methyltransferases"/>
    <property type="match status" value="1"/>
</dbReference>
<feature type="binding site" evidence="4">
    <location>
        <position position="311"/>
    </location>
    <ligand>
        <name>S-adenosyl-L-methionine</name>
        <dbReference type="ChEBI" id="CHEBI:59789"/>
    </ligand>
</feature>
<dbReference type="PANTHER" id="PTHR11061">
    <property type="entry name" value="RNA M5U METHYLTRANSFERASE"/>
    <property type="match status" value="1"/>
</dbReference>
<evidence type="ECO:0000256" key="4">
    <source>
        <dbReference type="PROSITE-ProRule" id="PRU01024"/>
    </source>
</evidence>
<proteinExistence type="inferred from homology"/>
<dbReference type="InterPro" id="IPR010280">
    <property type="entry name" value="U5_MeTrfase_fam"/>
</dbReference>
<dbReference type="EMBL" id="CP006365">
    <property type="protein sequence ID" value="AGU15238.1"/>
    <property type="molecule type" value="Genomic_DNA"/>
</dbReference>
<feature type="compositionally biased region" description="Polar residues" evidence="5">
    <location>
        <begin position="224"/>
        <end position="234"/>
    </location>
</feature>
<keyword evidence="3 4" id="KW-0949">S-adenosyl-L-methionine</keyword>